<dbReference type="SUPFAM" id="SSF52540">
    <property type="entry name" value="P-loop containing nucleoside triphosphate hydrolases"/>
    <property type="match status" value="1"/>
</dbReference>
<sequence>MDFNNTGDIFYRMRLALSSLSIYRNLLDDNAIKTFTALAESLCSRPDPITFLNLYNELFFSLASSNTTLAGRVIDLIIYDDNPFSRRCATGQDWKALEGAVRNDLRALQLVAQVPSSAIKERAAALCKLDKALLDELPELTYSNNNLPEGTTSGPQEKLKQALLSGSSWEECLDELARFYREVGAGIFAHYRAFIWERRGESGRLKGIAFPDPVRLSDLYGYEEERAQVLENTLQFLKGYPANNVLLYGDRGTGKSSTVKALVNEYHSQGLRIIEVPKEYLGDFPEIIRILRGRRQKFIIFVDDLTFADSTENYTALKAVLEGGLESRPDNALIYATSNRRHLVKEEFSDRPDLEGEEIRKNDTVQEKLSLADRFGITVIFTAPDQEKYLKIISALAQQRGILVPQDLLHREALRWAERHNGRSPRTAHQFIDWFEGHLALQKQASS</sequence>
<reference evidence="2 3" key="1">
    <citation type="journal article" date="2012" name="BMC Genomics">
        <title>Genome-guided analysis of physiological and morphological traits of the fermentative acetate oxidizer Thermacetogenium phaeum.</title>
        <authorList>
            <person name="Oehler D."/>
            <person name="Poehlein A."/>
            <person name="Leimbach A."/>
            <person name="Muller N."/>
            <person name="Daniel R."/>
            <person name="Gottschalk G."/>
            <person name="Schink B."/>
        </authorList>
    </citation>
    <scope>NUCLEOTIDE SEQUENCE [LARGE SCALE GENOMIC DNA]</scope>
    <source>
        <strain evidence="3">ATCC BAA-254 / DSM 26808 / PB</strain>
    </source>
</reference>
<dbReference type="AlphaFoldDB" id="K4LKZ0"/>
<dbReference type="STRING" id="1089553.Tph_c24680"/>
<feature type="domain" description="AAA+ ATPase" evidence="1">
    <location>
        <begin position="241"/>
        <end position="408"/>
    </location>
</feature>
<evidence type="ECO:0000313" key="3">
    <source>
        <dbReference type="Proteomes" id="UP000000467"/>
    </source>
</evidence>
<keyword evidence="3" id="KW-1185">Reference proteome</keyword>
<dbReference type="KEGG" id="tpz:Tph_c24680"/>
<accession>K4LKZ0</accession>
<dbReference type="SMART" id="SM00382">
    <property type="entry name" value="AAA"/>
    <property type="match status" value="1"/>
</dbReference>
<dbReference type="Pfam" id="PF05673">
    <property type="entry name" value="DUF815"/>
    <property type="match status" value="1"/>
</dbReference>
<gene>
    <name evidence="2" type="ordered locus">Tph_c24680</name>
</gene>
<dbReference type="Proteomes" id="UP000000467">
    <property type="component" value="Chromosome"/>
</dbReference>
<protein>
    <submittedName>
        <fullName evidence="2">AAA+-like ATPase</fullName>
    </submittedName>
</protein>
<dbReference type="PANTHER" id="PTHR42935">
    <property type="entry name" value="SLR0930 PROTEIN"/>
    <property type="match status" value="1"/>
</dbReference>
<name>K4LKZ0_THEPS</name>
<dbReference type="InterPro" id="IPR027417">
    <property type="entry name" value="P-loop_NTPase"/>
</dbReference>
<dbReference type="eggNOG" id="COG2607">
    <property type="taxonomic scope" value="Bacteria"/>
</dbReference>
<proteinExistence type="predicted"/>
<organism evidence="2 3">
    <name type="scientific">Thermacetogenium phaeum (strain ATCC BAA-254 / DSM 26808 / PB)</name>
    <dbReference type="NCBI Taxonomy" id="1089553"/>
    <lineage>
        <taxon>Bacteria</taxon>
        <taxon>Bacillati</taxon>
        <taxon>Bacillota</taxon>
        <taxon>Clostridia</taxon>
        <taxon>Thermoanaerobacterales</taxon>
        <taxon>Thermoanaerobacteraceae</taxon>
        <taxon>Thermacetogenium</taxon>
    </lineage>
</organism>
<dbReference type="InterPro" id="IPR003593">
    <property type="entry name" value="AAA+_ATPase"/>
</dbReference>
<dbReference type="HOGENOM" id="CLU_039512_1_1_9"/>
<evidence type="ECO:0000313" key="2">
    <source>
        <dbReference type="EMBL" id="AFV12645.1"/>
    </source>
</evidence>
<dbReference type="PANTHER" id="PTHR42935:SF1">
    <property type="entry name" value="SLR0930 PROTEIN"/>
    <property type="match status" value="1"/>
</dbReference>
<dbReference type="CDD" id="cd00009">
    <property type="entry name" value="AAA"/>
    <property type="match status" value="1"/>
</dbReference>
<dbReference type="EMBL" id="CP003732">
    <property type="protein sequence ID" value="AFV12645.1"/>
    <property type="molecule type" value="Genomic_DNA"/>
</dbReference>
<evidence type="ECO:0000259" key="1">
    <source>
        <dbReference type="SMART" id="SM00382"/>
    </source>
</evidence>
<dbReference type="Gene3D" id="3.40.50.300">
    <property type="entry name" value="P-loop containing nucleotide triphosphate hydrolases"/>
    <property type="match status" value="1"/>
</dbReference>
<dbReference type="InterPro" id="IPR008533">
    <property type="entry name" value="DUF815"/>
</dbReference>